<keyword evidence="6" id="KW-0723">Serine/threonine-protein kinase</keyword>
<keyword evidence="17" id="KW-0325">Glycoprotein</keyword>
<dbReference type="AlphaFoldDB" id="A0AA38C3N3"/>
<dbReference type="GO" id="GO:0030246">
    <property type="term" value="F:carbohydrate binding"/>
    <property type="evidence" value="ECO:0007669"/>
    <property type="project" value="UniProtKB-KW"/>
</dbReference>
<evidence type="ECO:0000256" key="8">
    <source>
        <dbReference type="ARBA" id="ARBA00022692"/>
    </source>
</evidence>
<dbReference type="FunFam" id="1.10.510.10:FF:000342">
    <property type="entry name" value="L-type lectin-domain containing receptor kinase VIII.1"/>
    <property type="match status" value="1"/>
</dbReference>
<dbReference type="Pfam" id="PF00069">
    <property type="entry name" value="Pkinase"/>
    <property type="match status" value="1"/>
</dbReference>
<dbReference type="GO" id="GO:0006950">
    <property type="term" value="P:response to stress"/>
    <property type="evidence" value="ECO:0007669"/>
    <property type="project" value="UniProtKB-ARBA"/>
</dbReference>
<proteinExistence type="inferred from homology"/>
<evidence type="ECO:0000256" key="3">
    <source>
        <dbReference type="ARBA" id="ARBA00010217"/>
    </source>
</evidence>
<dbReference type="GO" id="GO:0005524">
    <property type="term" value="F:ATP binding"/>
    <property type="evidence" value="ECO:0007669"/>
    <property type="project" value="UniProtKB-UniRule"/>
</dbReference>
<evidence type="ECO:0000256" key="10">
    <source>
        <dbReference type="ARBA" id="ARBA00022734"/>
    </source>
</evidence>
<dbReference type="EC" id="2.7.11.1" evidence="4"/>
<dbReference type="FunFam" id="2.60.120.200:FF:000141">
    <property type="entry name" value="L-type lectin-domain containing receptor kinase VIII.1"/>
    <property type="match status" value="1"/>
</dbReference>
<dbReference type="InterPro" id="IPR008271">
    <property type="entry name" value="Ser/Thr_kinase_AS"/>
</dbReference>
<dbReference type="InterPro" id="IPR011009">
    <property type="entry name" value="Kinase-like_dom_sf"/>
</dbReference>
<feature type="region of interest" description="Disordered" evidence="19">
    <location>
        <begin position="273"/>
        <end position="297"/>
    </location>
</feature>
<dbReference type="InterPro" id="IPR017441">
    <property type="entry name" value="Protein_kinase_ATP_BS"/>
</dbReference>
<dbReference type="InterPro" id="IPR000719">
    <property type="entry name" value="Prot_kinase_dom"/>
</dbReference>
<name>A0AA38C3N3_TAXCH</name>
<dbReference type="Gene3D" id="2.60.120.200">
    <property type="match status" value="1"/>
</dbReference>
<evidence type="ECO:0000256" key="7">
    <source>
        <dbReference type="ARBA" id="ARBA00022679"/>
    </source>
</evidence>
<dbReference type="PROSITE" id="PS50011">
    <property type="entry name" value="PROTEIN_KINASE_DOM"/>
    <property type="match status" value="1"/>
</dbReference>
<accession>A0AA38C3N3</accession>
<dbReference type="PROSITE" id="PS00108">
    <property type="entry name" value="PROTEIN_KINASE_ST"/>
    <property type="match status" value="1"/>
</dbReference>
<evidence type="ECO:0000256" key="17">
    <source>
        <dbReference type="ARBA" id="ARBA00023180"/>
    </source>
</evidence>
<evidence type="ECO:0000313" key="23">
    <source>
        <dbReference type="EMBL" id="KAH9289357.1"/>
    </source>
</evidence>
<dbReference type="CDD" id="cd06899">
    <property type="entry name" value="lectin_legume_LecRK_Arcelin_ConA"/>
    <property type="match status" value="1"/>
</dbReference>
<dbReference type="CDD" id="cd14066">
    <property type="entry name" value="STKc_IRAK"/>
    <property type="match status" value="1"/>
</dbReference>
<evidence type="ECO:0000256" key="13">
    <source>
        <dbReference type="ARBA" id="ARBA00022840"/>
    </source>
</evidence>
<dbReference type="Pfam" id="PF00139">
    <property type="entry name" value="Lectin_legB"/>
    <property type="match status" value="1"/>
</dbReference>
<keyword evidence="8 20" id="KW-0812">Transmembrane</keyword>
<comment type="similarity">
    <text evidence="2">In the N-terminal section; belongs to the leguminous lectin family.</text>
</comment>
<evidence type="ECO:0000256" key="6">
    <source>
        <dbReference type="ARBA" id="ARBA00022527"/>
    </source>
</evidence>
<reference evidence="23 24" key="1">
    <citation type="journal article" date="2021" name="Nat. Plants">
        <title>The Taxus genome provides insights into paclitaxel biosynthesis.</title>
        <authorList>
            <person name="Xiong X."/>
            <person name="Gou J."/>
            <person name="Liao Q."/>
            <person name="Li Y."/>
            <person name="Zhou Q."/>
            <person name="Bi G."/>
            <person name="Li C."/>
            <person name="Du R."/>
            <person name="Wang X."/>
            <person name="Sun T."/>
            <person name="Guo L."/>
            <person name="Liang H."/>
            <person name="Lu P."/>
            <person name="Wu Y."/>
            <person name="Zhang Z."/>
            <person name="Ro D.K."/>
            <person name="Shang Y."/>
            <person name="Huang S."/>
            <person name="Yan J."/>
        </authorList>
    </citation>
    <scope>NUCLEOTIDE SEQUENCE [LARGE SCALE GENOMIC DNA]</scope>
    <source>
        <strain evidence="23">Ta-2019</strain>
    </source>
</reference>
<dbReference type="EMBL" id="JAHRHJ020003813">
    <property type="protein sequence ID" value="KAH9289357.1"/>
    <property type="molecule type" value="Genomic_DNA"/>
</dbReference>
<feature type="signal peptide" evidence="21">
    <location>
        <begin position="1"/>
        <end position="28"/>
    </location>
</feature>
<evidence type="ECO:0000256" key="18">
    <source>
        <dbReference type="PROSITE-ProRule" id="PRU10141"/>
    </source>
</evidence>
<dbReference type="OMA" id="HNGLCKQ"/>
<dbReference type="GO" id="GO:0005886">
    <property type="term" value="C:plasma membrane"/>
    <property type="evidence" value="ECO:0007669"/>
    <property type="project" value="UniProtKB-SubCell"/>
</dbReference>
<dbReference type="InterPro" id="IPR001220">
    <property type="entry name" value="Legume_lectin_dom"/>
</dbReference>
<keyword evidence="9 21" id="KW-0732">Signal</keyword>
<evidence type="ECO:0000256" key="4">
    <source>
        <dbReference type="ARBA" id="ARBA00012513"/>
    </source>
</evidence>
<keyword evidence="14 20" id="KW-1133">Transmembrane helix</keyword>
<dbReference type="PROSITE" id="PS00107">
    <property type="entry name" value="PROTEIN_KINASE_ATP"/>
    <property type="match status" value="1"/>
</dbReference>
<keyword evidence="12" id="KW-0418">Kinase</keyword>
<evidence type="ECO:0000259" key="22">
    <source>
        <dbReference type="PROSITE" id="PS50011"/>
    </source>
</evidence>
<evidence type="ECO:0000256" key="21">
    <source>
        <dbReference type="SAM" id="SignalP"/>
    </source>
</evidence>
<evidence type="ECO:0000256" key="9">
    <source>
        <dbReference type="ARBA" id="ARBA00022729"/>
    </source>
</evidence>
<keyword evidence="16" id="KW-0675">Receptor</keyword>
<evidence type="ECO:0000256" key="1">
    <source>
        <dbReference type="ARBA" id="ARBA00004251"/>
    </source>
</evidence>
<gene>
    <name evidence="23" type="ORF">KI387_033474</name>
</gene>
<dbReference type="SUPFAM" id="SSF49899">
    <property type="entry name" value="Concanavalin A-like lectins/glucanases"/>
    <property type="match status" value="1"/>
</dbReference>
<evidence type="ECO:0000256" key="2">
    <source>
        <dbReference type="ARBA" id="ARBA00008536"/>
    </source>
</evidence>
<dbReference type="FunFam" id="3.30.200.20:FF:000372">
    <property type="entry name" value="L-type lectin-domain containing receptor kinase VIII.1"/>
    <property type="match status" value="1"/>
</dbReference>
<keyword evidence="11 18" id="KW-0547">Nucleotide-binding</keyword>
<evidence type="ECO:0000256" key="12">
    <source>
        <dbReference type="ARBA" id="ARBA00022777"/>
    </source>
</evidence>
<feature type="chain" id="PRO_5041306725" description="non-specific serine/threonine protein kinase" evidence="21">
    <location>
        <begin position="29"/>
        <end position="706"/>
    </location>
</feature>
<dbReference type="PANTHER" id="PTHR27007">
    <property type="match status" value="1"/>
</dbReference>
<dbReference type="GO" id="GO:0004674">
    <property type="term" value="F:protein serine/threonine kinase activity"/>
    <property type="evidence" value="ECO:0007669"/>
    <property type="project" value="UniProtKB-KW"/>
</dbReference>
<keyword evidence="7" id="KW-0808">Transferase</keyword>
<dbReference type="Proteomes" id="UP000824469">
    <property type="component" value="Unassembled WGS sequence"/>
</dbReference>
<evidence type="ECO:0000256" key="16">
    <source>
        <dbReference type="ARBA" id="ARBA00023170"/>
    </source>
</evidence>
<dbReference type="Gene3D" id="1.10.510.10">
    <property type="entry name" value="Transferase(Phosphotransferase) domain 1"/>
    <property type="match status" value="1"/>
</dbReference>
<keyword evidence="13 18" id="KW-0067">ATP-binding</keyword>
<evidence type="ECO:0000256" key="15">
    <source>
        <dbReference type="ARBA" id="ARBA00023136"/>
    </source>
</evidence>
<evidence type="ECO:0000256" key="14">
    <source>
        <dbReference type="ARBA" id="ARBA00022989"/>
    </source>
</evidence>
<feature type="domain" description="Protein kinase" evidence="22">
    <location>
        <begin position="384"/>
        <end position="664"/>
    </location>
</feature>
<dbReference type="SMART" id="SM00220">
    <property type="entry name" value="S_TKc"/>
    <property type="match status" value="1"/>
</dbReference>
<evidence type="ECO:0000313" key="24">
    <source>
        <dbReference type="Proteomes" id="UP000824469"/>
    </source>
</evidence>
<comment type="caution">
    <text evidence="23">The sequence shown here is derived from an EMBL/GenBank/DDBJ whole genome shotgun (WGS) entry which is preliminary data.</text>
</comment>
<feature type="transmembrane region" description="Helical" evidence="20">
    <location>
        <begin position="323"/>
        <end position="347"/>
    </location>
</feature>
<feature type="compositionally biased region" description="Low complexity" evidence="19">
    <location>
        <begin position="273"/>
        <end position="282"/>
    </location>
</feature>
<keyword evidence="5" id="KW-1003">Cell membrane</keyword>
<comment type="similarity">
    <text evidence="3">In the C-terminal section; belongs to the protein kinase superfamily. Ser/Thr protein kinase family.</text>
</comment>
<evidence type="ECO:0000256" key="20">
    <source>
        <dbReference type="SAM" id="Phobius"/>
    </source>
</evidence>
<keyword evidence="10" id="KW-0430">Lectin</keyword>
<protein>
    <recommendedName>
        <fullName evidence="4">non-specific serine/threonine protein kinase</fullName>
        <ecNumber evidence="4">2.7.11.1</ecNumber>
    </recommendedName>
</protein>
<dbReference type="Gene3D" id="3.30.200.20">
    <property type="entry name" value="Phosphorylase Kinase, domain 1"/>
    <property type="match status" value="1"/>
</dbReference>
<evidence type="ECO:0000256" key="19">
    <source>
        <dbReference type="SAM" id="MobiDB-lite"/>
    </source>
</evidence>
<evidence type="ECO:0000256" key="11">
    <source>
        <dbReference type="ARBA" id="ARBA00022741"/>
    </source>
</evidence>
<dbReference type="InterPro" id="IPR050528">
    <property type="entry name" value="L-type_Lectin-RKs"/>
</dbReference>
<feature type="binding site" evidence="18">
    <location>
        <position position="413"/>
    </location>
    <ligand>
        <name>ATP</name>
        <dbReference type="ChEBI" id="CHEBI:30616"/>
    </ligand>
</feature>
<keyword evidence="24" id="KW-1185">Reference proteome</keyword>
<dbReference type="SUPFAM" id="SSF56112">
    <property type="entry name" value="Protein kinase-like (PK-like)"/>
    <property type="match status" value="1"/>
</dbReference>
<keyword evidence="15 20" id="KW-0472">Membrane</keyword>
<comment type="subcellular location">
    <subcellularLocation>
        <location evidence="1">Cell membrane</location>
        <topology evidence="1">Single-pass type I membrane protein</topology>
    </subcellularLocation>
</comment>
<sequence>MVATSLCLGRILRWVLLFFIHFAHKCAAQTTAFEFPVLTIRNLTLLGDAHLKNGTVSLSKELGVPTSSAGRALYSQPVRLLDPYTKISASFKTYFSFSVTNVGPGPDPVSIGDGLAFIIASDDTTVGGPGGFLGVMSPVTGFGDALQENQNTIAVEFDTQLDVQFNDPNGNHVGLDINNMTSVQVADLGTIDVDIKSGNIITAWIEYDSTEKILSVSMSYSSEKPLEPVLSVRIDLSQYLNEFMFVGFSASTGGSTELHNIERWSFSSFGPPSSNKNPSVSPVHPPAGYSAPLDTDQKSPLSPIPVLGRKGGCHSHVCMSGGMVVGLATGGAFVIALFAGSTAWFCLSKHRRLKRSDSFSSDIVKLKLPRKFTYKELSTATKGFQTTRIVGHGAFGTVYKGILPDNGALVAVKRSTNNTQGKSEFLSELSIIGCLRHRNLVQLQGWCYEKGEVLLVYDYMSNSSLDKVLFQEGGEGFVLSWRHRCNIVMGVASALAYLHEEWEKQIVHRDVKASNIMLDGSFNARLGDFGLARLTEHNKSPDATLTAGTMGYLAPEYILSGKASEKTDVFSFGAVVLEVACGRRPIEKDVGPRGSNLVDWVWGLHRDGQILEVADVRLEGNFDVKEMTRMLLVGLLCSHPDPVTRPTMRQVLQILSGEAPVPHVPRSKPSISFPSNLLLNLQDIVSDCDQSELSSCSTSFKDQYSR</sequence>
<dbReference type="InterPro" id="IPR013320">
    <property type="entry name" value="ConA-like_dom_sf"/>
</dbReference>
<evidence type="ECO:0000256" key="5">
    <source>
        <dbReference type="ARBA" id="ARBA00022475"/>
    </source>
</evidence>
<organism evidence="23 24">
    <name type="scientific">Taxus chinensis</name>
    <name type="common">Chinese yew</name>
    <name type="synonym">Taxus wallichiana var. chinensis</name>
    <dbReference type="NCBI Taxonomy" id="29808"/>
    <lineage>
        <taxon>Eukaryota</taxon>
        <taxon>Viridiplantae</taxon>
        <taxon>Streptophyta</taxon>
        <taxon>Embryophyta</taxon>
        <taxon>Tracheophyta</taxon>
        <taxon>Spermatophyta</taxon>
        <taxon>Pinopsida</taxon>
        <taxon>Pinidae</taxon>
        <taxon>Conifers II</taxon>
        <taxon>Cupressales</taxon>
        <taxon>Taxaceae</taxon>
        <taxon>Taxus</taxon>
    </lineage>
</organism>